<organism evidence="1 2">
    <name type="scientific">Neolewinella aquimaris</name>
    <dbReference type="NCBI Taxonomy" id="1835722"/>
    <lineage>
        <taxon>Bacteria</taxon>
        <taxon>Pseudomonadati</taxon>
        <taxon>Bacteroidota</taxon>
        <taxon>Saprospiria</taxon>
        <taxon>Saprospirales</taxon>
        <taxon>Lewinellaceae</taxon>
        <taxon>Neolewinella</taxon>
    </lineage>
</organism>
<comment type="caution">
    <text evidence="1">The sequence shown here is derived from an EMBL/GenBank/DDBJ whole genome shotgun (WGS) entry which is preliminary data.</text>
</comment>
<dbReference type="PANTHER" id="PTHR37833:SF1">
    <property type="entry name" value="SIGNAL PEPTIDE PROTEIN"/>
    <property type="match status" value="1"/>
</dbReference>
<evidence type="ECO:0000313" key="2">
    <source>
        <dbReference type="Proteomes" id="UP000576209"/>
    </source>
</evidence>
<evidence type="ECO:0000313" key="1">
    <source>
        <dbReference type="EMBL" id="MBB4077872.1"/>
    </source>
</evidence>
<name>A0A840E2A0_9BACT</name>
<dbReference type="RefSeq" id="WP_183494110.1">
    <property type="nucleotide sequence ID" value="NZ_JACIFF010000001.1"/>
</dbReference>
<sequence>MMHLIILLSMVGTLSDPVEWLQPNTVQAADTFQDEPVTYSFRYRNLTDAPLVVENVRIGCGCTATEWEETPVAPGEIGSINVTYDAADAGFYRKYVKVYFRGQRGGHKLWLEGFVESAP</sequence>
<dbReference type="PANTHER" id="PTHR37833">
    <property type="entry name" value="LIPOPROTEIN-RELATED"/>
    <property type="match status" value="1"/>
</dbReference>
<dbReference type="Proteomes" id="UP000576209">
    <property type="component" value="Unassembled WGS sequence"/>
</dbReference>
<dbReference type="InterPro" id="IPR013783">
    <property type="entry name" value="Ig-like_fold"/>
</dbReference>
<accession>A0A840E2A0</accession>
<evidence type="ECO:0008006" key="3">
    <source>
        <dbReference type="Google" id="ProtNLM"/>
    </source>
</evidence>
<dbReference type="InterPro" id="IPR011467">
    <property type="entry name" value="DUF1573"/>
</dbReference>
<reference evidence="1 2" key="1">
    <citation type="submission" date="2020-08" db="EMBL/GenBank/DDBJ databases">
        <title>Genomic Encyclopedia of Type Strains, Phase IV (KMG-IV): sequencing the most valuable type-strain genomes for metagenomic binning, comparative biology and taxonomic classification.</title>
        <authorList>
            <person name="Goeker M."/>
        </authorList>
    </citation>
    <scope>NUCLEOTIDE SEQUENCE [LARGE SCALE GENOMIC DNA]</scope>
    <source>
        <strain evidence="1 2">DSM 105137</strain>
    </source>
</reference>
<dbReference type="Pfam" id="PF07610">
    <property type="entry name" value="DUF1573"/>
    <property type="match status" value="1"/>
</dbReference>
<dbReference type="EMBL" id="JACIFF010000001">
    <property type="protein sequence ID" value="MBB4077872.1"/>
    <property type="molecule type" value="Genomic_DNA"/>
</dbReference>
<proteinExistence type="predicted"/>
<protein>
    <recommendedName>
        <fullName evidence="3">DUF1573 domain-containing protein</fullName>
    </recommendedName>
</protein>
<keyword evidence="2" id="KW-1185">Reference proteome</keyword>
<dbReference type="AlphaFoldDB" id="A0A840E2A0"/>
<dbReference type="Gene3D" id="2.60.40.10">
    <property type="entry name" value="Immunoglobulins"/>
    <property type="match status" value="1"/>
</dbReference>
<gene>
    <name evidence="1" type="ORF">GGR28_000473</name>
</gene>